<comment type="caution">
    <text evidence="3">The sequence shown here is derived from an EMBL/GenBank/DDBJ whole genome shotgun (WGS) entry which is preliminary data.</text>
</comment>
<reference evidence="3 4" key="1">
    <citation type="submission" date="2021-01" db="EMBL/GenBank/DDBJ databases">
        <title>Whole genome shotgun sequence of Actinoplanes durhamensis NBRC 14914.</title>
        <authorList>
            <person name="Komaki H."/>
            <person name="Tamura T."/>
        </authorList>
    </citation>
    <scope>NUCLEOTIDE SEQUENCE [LARGE SCALE GENOMIC DNA]</scope>
    <source>
        <strain evidence="3 4">NBRC 14914</strain>
    </source>
</reference>
<dbReference type="SUPFAM" id="SSF51905">
    <property type="entry name" value="FAD/NAD(P)-binding domain"/>
    <property type="match status" value="1"/>
</dbReference>
<dbReference type="Pfam" id="PF01593">
    <property type="entry name" value="Amino_oxidase"/>
    <property type="match status" value="2"/>
</dbReference>
<protein>
    <submittedName>
        <fullName evidence="3">Flavin-containing monoamine oxidase AofH</fullName>
    </submittedName>
</protein>
<dbReference type="InterPro" id="IPR036188">
    <property type="entry name" value="FAD/NAD-bd_sf"/>
</dbReference>
<name>A0ABQ3YS61_9ACTN</name>
<accession>A0ABQ3YS61</accession>
<feature type="domain" description="Amine oxidase" evidence="2">
    <location>
        <begin position="326"/>
        <end position="387"/>
    </location>
</feature>
<evidence type="ECO:0000259" key="2">
    <source>
        <dbReference type="Pfam" id="PF01593"/>
    </source>
</evidence>
<feature type="domain" description="Amine oxidase" evidence="2">
    <location>
        <begin position="10"/>
        <end position="261"/>
    </location>
</feature>
<evidence type="ECO:0000313" key="3">
    <source>
        <dbReference type="EMBL" id="GIE00420.1"/>
    </source>
</evidence>
<proteinExistence type="inferred from homology"/>
<dbReference type="InterPro" id="IPR002937">
    <property type="entry name" value="Amino_oxidase"/>
</dbReference>
<organism evidence="3 4">
    <name type="scientific">Paractinoplanes durhamensis</name>
    <dbReference type="NCBI Taxonomy" id="113563"/>
    <lineage>
        <taxon>Bacteria</taxon>
        <taxon>Bacillati</taxon>
        <taxon>Actinomycetota</taxon>
        <taxon>Actinomycetes</taxon>
        <taxon>Micromonosporales</taxon>
        <taxon>Micromonosporaceae</taxon>
        <taxon>Paractinoplanes</taxon>
    </lineage>
</organism>
<dbReference type="Gene3D" id="3.90.660.10">
    <property type="match status" value="2"/>
</dbReference>
<gene>
    <name evidence="3" type="primary">aofH</name>
    <name evidence="3" type="ORF">Adu01nite_17700</name>
</gene>
<dbReference type="Gene3D" id="3.50.50.60">
    <property type="entry name" value="FAD/NAD(P)-binding domain"/>
    <property type="match status" value="2"/>
</dbReference>
<dbReference type="Gene3D" id="1.10.405.10">
    <property type="entry name" value="Guanine Nucleotide Dissociation Inhibitor, domain 1"/>
    <property type="match status" value="1"/>
</dbReference>
<comment type="similarity">
    <text evidence="1">Belongs to the flavin monoamine oxidase family.</text>
</comment>
<keyword evidence="4" id="KW-1185">Reference proteome</keyword>
<dbReference type="RefSeq" id="WP_275414628.1">
    <property type="nucleotide sequence ID" value="NZ_BAAATX010000002.1"/>
</dbReference>
<evidence type="ECO:0000313" key="4">
    <source>
        <dbReference type="Proteomes" id="UP000637628"/>
    </source>
</evidence>
<evidence type="ECO:0000256" key="1">
    <source>
        <dbReference type="ARBA" id="ARBA00005995"/>
    </source>
</evidence>
<dbReference type="PANTHER" id="PTHR43563:SF14">
    <property type="entry name" value="AMINE OXIDASE"/>
    <property type="match status" value="1"/>
</dbReference>
<dbReference type="EMBL" id="BOML01000014">
    <property type="protein sequence ID" value="GIE00420.1"/>
    <property type="molecule type" value="Genomic_DNA"/>
</dbReference>
<dbReference type="PANTHER" id="PTHR43563">
    <property type="entry name" value="AMINE OXIDASE"/>
    <property type="match status" value="1"/>
</dbReference>
<sequence>MDVVVVGAGLAGLVAARELRAAGLDVVLLEARDRVGGRTWTAPFPAAGVRVDLGAEWLSPESHTALTTELTRYGLTTTQPPAAHHGGEISAAAGPVLDRMDVDAGRLDFDDPGWHRAAGDLDVSFAAYLDAICSDPDARAQLLASAFALMGADETEYSALHLLHEFAGFGSARAAFENESHRVAGGTDTLAKAIAAELGDTVALGQAVASIAADGTVTTTTGASHSARAAVVAVPVNCLAGIAFPAGMPLPDPHVGRAAKIWTRVSGIPAGTTSTSWPSLIETYAVDGAVAAFDLRRGPAAGQREATAAGLEARYPDAELGEQFWHDWTADPHALGTWCAAAPGQLGALQTLADHPGPLFFAGGDLSRRWMGWMDGAITSGADTAARAGAFLNGAPVSHARG</sequence>
<dbReference type="Proteomes" id="UP000637628">
    <property type="component" value="Unassembled WGS sequence"/>
</dbReference>
<dbReference type="InterPro" id="IPR050703">
    <property type="entry name" value="Flavin_MAO"/>
</dbReference>